<comment type="caution">
    <text evidence="1">The sequence shown here is derived from an EMBL/GenBank/DDBJ whole genome shotgun (WGS) entry which is preliminary data.</text>
</comment>
<protein>
    <submittedName>
        <fullName evidence="1">Secreted Zn-dependent protease</fullName>
    </submittedName>
</protein>
<proteinExistence type="predicted"/>
<dbReference type="Proteomes" id="UP000823773">
    <property type="component" value="Unassembled WGS sequence"/>
</dbReference>
<keyword evidence="1" id="KW-0645">Protease</keyword>
<accession>A0ACC5SW06</accession>
<evidence type="ECO:0000313" key="2">
    <source>
        <dbReference type="Proteomes" id="UP000823773"/>
    </source>
</evidence>
<organism evidence="1 2">
    <name type="scientific">Ensifer adhaerens</name>
    <name type="common">Sinorhizobium morelense</name>
    <dbReference type="NCBI Taxonomy" id="106592"/>
    <lineage>
        <taxon>Bacteria</taxon>
        <taxon>Pseudomonadati</taxon>
        <taxon>Pseudomonadota</taxon>
        <taxon>Alphaproteobacteria</taxon>
        <taxon>Hyphomicrobiales</taxon>
        <taxon>Rhizobiaceae</taxon>
        <taxon>Sinorhizobium/Ensifer group</taxon>
        <taxon>Ensifer</taxon>
    </lineage>
</organism>
<keyword evidence="1" id="KW-0378">Hydrolase</keyword>
<sequence>MKLDILFCSMMVCTFSLPSMVHAEWQAVEKTHTYAISGQTGAELYASIGERGPKVGGMVRAIAHTDFKLTWTRKYEPQDNNACTLVSAKPKLIITYTLPKPSKPLQGAMAQNWETFISGVRSHELVHGDFIKDLVKAIESTSVGLSVDADPNCRKIRAELTRRLGELSVAQRQRSRDFDRVELSDGGNIHQLILNLVNGAGSR</sequence>
<name>A0ACC5SW06_ENSAD</name>
<keyword evidence="2" id="KW-1185">Reference proteome</keyword>
<evidence type="ECO:0000313" key="1">
    <source>
        <dbReference type="EMBL" id="MBP1872995.1"/>
    </source>
</evidence>
<gene>
    <name evidence="1" type="ORF">J2Z19_002707</name>
</gene>
<reference evidence="1" key="1">
    <citation type="submission" date="2021-03" db="EMBL/GenBank/DDBJ databases">
        <title>Genomic Encyclopedia of Type Strains, Phase IV (KMG-IV): sequencing the most valuable type-strain genomes for metagenomic binning, comparative biology and taxonomic classification.</title>
        <authorList>
            <person name="Goeker M."/>
        </authorList>
    </citation>
    <scope>NUCLEOTIDE SEQUENCE</scope>
    <source>
        <strain evidence="1">DSM 18131</strain>
    </source>
</reference>
<dbReference type="EMBL" id="JAGGJR010000003">
    <property type="protein sequence ID" value="MBP1872995.1"/>
    <property type="molecule type" value="Genomic_DNA"/>
</dbReference>